<evidence type="ECO:0000313" key="4">
    <source>
        <dbReference type="EMBL" id="KAA2239586.1"/>
    </source>
</evidence>
<sequence length="268" mass="29108">MNTIFITGASSGLGRAAVKLFRQKGWKVIATMRNPEKETELTSLSHVTVLPLDVTDEQQINDVAAKAIAQGKIDVVFNNAGYGLMGALEGTSDEQISKQIDTNLMGVIRVTRAFIPHFRENKGGMFLTTTSIGAHVTFPFSAIYHATKWALEGFSECLAFELKQFGIVVKNIAPGGIATDFAGRSMVFGKHAAYEESMSKMMQVLAGGPSIFEFSTPELIADVVYDAVTDGKDQLRYIAGPDAKAIYAQRLEQGDEIFRKGVAAMLLD</sequence>
<comment type="similarity">
    <text evidence="1 3">Belongs to the short-chain dehydrogenases/reductases (SDR) family.</text>
</comment>
<dbReference type="GO" id="GO:0016491">
    <property type="term" value="F:oxidoreductase activity"/>
    <property type="evidence" value="ECO:0007669"/>
    <property type="project" value="UniProtKB-KW"/>
</dbReference>
<evidence type="ECO:0000256" key="1">
    <source>
        <dbReference type="ARBA" id="ARBA00006484"/>
    </source>
</evidence>
<dbReference type="PANTHER" id="PTHR43976:SF16">
    <property type="entry name" value="SHORT-CHAIN DEHYDROGENASE_REDUCTASE FAMILY PROTEIN"/>
    <property type="match status" value="1"/>
</dbReference>
<name>A0A5B2VM58_9BACT</name>
<keyword evidence="2" id="KW-0560">Oxidoreductase</keyword>
<evidence type="ECO:0000313" key="5">
    <source>
        <dbReference type="Proteomes" id="UP000324611"/>
    </source>
</evidence>
<dbReference type="PANTHER" id="PTHR43976">
    <property type="entry name" value="SHORT CHAIN DEHYDROGENASE"/>
    <property type="match status" value="1"/>
</dbReference>
<dbReference type="Proteomes" id="UP000324611">
    <property type="component" value="Unassembled WGS sequence"/>
</dbReference>
<dbReference type="Gene3D" id="3.40.50.720">
    <property type="entry name" value="NAD(P)-binding Rossmann-like Domain"/>
    <property type="match status" value="1"/>
</dbReference>
<dbReference type="EMBL" id="VUOC01000004">
    <property type="protein sequence ID" value="KAA2239586.1"/>
    <property type="molecule type" value="Genomic_DNA"/>
</dbReference>
<organism evidence="4 5">
    <name type="scientific">Chitinophaga agrisoli</name>
    <dbReference type="NCBI Taxonomy" id="2607653"/>
    <lineage>
        <taxon>Bacteria</taxon>
        <taxon>Pseudomonadati</taxon>
        <taxon>Bacteroidota</taxon>
        <taxon>Chitinophagia</taxon>
        <taxon>Chitinophagales</taxon>
        <taxon>Chitinophagaceae</taxon>
        <taxon>Chitinophaga</taxon>
    </lineage>
</organism>
<reference evidence="4 5" key="1">
    <citation type="submission" date="2019-09" db="EMBL/GenBank/DDBJ databases">
        <title>Chitinophaga ginsengihumi sp. nov., isolated from soil of ginseng rhizosphere.</title>
        <authorList>
            <person name="Lee J."/>
        </authorList>
    </citation>
    <scope>NUCLEOTIDE SEQUENCE [LARGE SCALE GENOMIC DNA]</scope>
    <source>
        <strain evidence="4 5">BN140078</strain>
    </source>
</reference>
<reference evidence="4 5" key="2">
    <citation type="submission" date="2019-09" db="EMBL/GenBank/DDBJ databases">
        <authorList>
            <person name="Jin C."/>
        </authorList>
    </citation>
    <scope>NUCLEOTIDE SEQUENCE [LARGE SCALE GENOMIC DNA]</scope>
    <source>
        <strain evidence="4 5">BN140078</strain>
    </source>
</reference>
<dbReference type="RefSeq" id="WP_149840765.1">
    <property type="nucleotide sequence ID" value="NZ_VUOC01000004.1"/>
</dbReference>
<comment type="caution">
    <text evidence="4">The sequence shown here is derived from an EMBL/GenBank/DDBJ whole genome shotgun (WGS) entry which is preliminary data.</text>
</comment>
<dbReference type="AlphaFoldDB" id="A0A5B2VM58"/>
<accession>A0A5B2VM58</accession>
<dbReference type="InterPro" id="IPR051911">
    <property type="entry name" value="SDR_oxidoreductase"/>
</dbReference>
<keyword evidence="5" id="KW-1185">Reference proteome</keyword>
<gene>
    <name evidence="4" type="ORF">F0L74_25680</name>
</gene>
<dbReference type="InterPro" id="IPR002347">
    <property type="entry name" value="SDR_fam"/>
</dbReference>
<evidence type="ECO:0000256" key="3">
    <source>
        <dbReference type="RuleBase" id="RU000363"/>
    </source>
</evidence>
<dbReference type="SUPFAM" id="SSF51735">
    <property type="entry name" value="NAD(P)-binding Rossmann-fold domains"/>
    <property type="match status" value="1"/>
</dbReference>
<dbReference type="PRINTS" id="PR00081">
    <property type="entry name" value="GDHRDH"/>
</dbReference>
<dbReference type="Pfam" id="PF00106">
    <property type="entry name" value="adh_short"/>
    <property type="match status" value="1"/>
</dbReference>
<dbReference type="CDD" id="cd05374">
    <property type="entry name" value="17beta-HSD-like_SDR_c"/>
    <property type="match status" value="1"/>
</dbReference>
<proteinExistence type="inferred from homology"/>
<evidence type="ECO:0000256" key="2">
    <source>
        <dbReference type="ARBA" id="ARBA00023002"/>
    </source>
</evidence>
<dbReference type="PRINTS" id="PR00080">
    <property type="entry name" value="SDRFAMILY"/>
</dbReference>
<dbReference type="InterPro" id="IPR036291">
    <property type="entry name" value="NAD(P)-bd_dom_sf"/>
</dbReference>
<protein>
    <submittedName>
        <fullName evidence="4">SDR family oxidoreductase</fullName>
    </submittedName>
</protein>